<organism evidence="1 2">
    <name type="scientific">Corynebacterium godavarianum</name>
    <dbReference type="NCBI Taxonomy" id="2054421"/>
    <lineage>
        <taxon>Bacteria</taxon>
        <taxon>Bacillati</taxon>
        <taxon>Actinomycetota</taxon>
        <taxon>Actinomycetes</taxon>
        <taxon>Mycobacteriales</taxon>
        <taxon>Corynebacteriaceae</taxon>
        <taxon>Corynebacterium</taxon>
    </lineage>
</organism>
<protein>
    <submittedName>
        <fullName evidence="1">Uncharacterized protein</fullName>
    </submittedName>
</protein>
<evidence type="ECO:0000313" key="2">
    <source>
        <dbReference type="Proteomes" id="UP000320747"/>
    </source>
</evidence>
<name>A0ABY3DY40_9CORY</name>
<reference evidence="1 2" key="1">
    <citation type="submission" date="2019-07" db="EMBL/GenBank/DDBJ databases">
        <title>Draft genome of Corynebacterium godavarianum and other related strains.</title>
        <authorList>
            <person name="Bernier A.-M."/>
            <person name="Bernard K."/>
        </authorList>
    </citation>
    <scope>NUCLEOTIDE SEQUENCE [LARGE SCALE GENOMIC DNA]</scope>
    <source>
        <strain evidence="1 2">LMG 29598</strain>
    </source>
</reference>
<accession>A0ABY3DY40</accession>
<gene>
    <name evidence="1" type="ORF">FPH17_11195</name>
</gene>
<sequence length="283" mass="31349">MTDTHHTTDNEEQALLALVEALKPQIAGFGAPWDGYTIALTFTQAGHGATLAQVDPIFYRKDGAAAAAVFSRDTLEAPALELLATQGRETFEQAILFITYAYDTPGVLTKWFWDADAQQLAITEETWPAVAHAVNPFRERPAPSETTTAADEDQRLRELASAIQPIVQAFPAQWDAFSVVLAVTDDSNGLRLHQVDPFFYRQDGSYASTEFSREALEPAAVRYAEASAPTRPFGLGVIFFTYSTHTKDILTNRFWGQDAQGFVITPESRDSIAWTANPFRPRR</sequence>
<comment type="caution">
    <text evidence="1">The sequence shown here is derived from an EMBL/GenBank/DDBJ whole genome shotgun (WGS) entry which is preliminary data.</text>
</comment>
<dbReference type="EMBL" id="VMHH01000014">
    <property type="protein sequence ID" value="TSJ70476.1"/>
    <property type="molecule type" value="Genomic_DNA"/>
</dbReference>
<keyword evidence="2" id="KW-1185">Reference proteome</keyword>
<dbReference type="RefSeq" id="WP_154880625.1">
    <property type="nucleotide sequence ID" value="NZ_JAADJX010000001.1"/>
</dbReference>
<dbReference type="Proteomes" id="UP000320747">
    <property type="component" value="Unassembled WGS sequence"/>
</dbReference>
<proteinExistence type="predicted"/>
<evidence type="ECO:0000313" key="1">
    <source>
        <dbReference type="EMBL" id="TSJ70476.1"/>
    </source>
</evidence>